<dbReference type="PANTHER" id="PTHR37423">
    <property type="entry name" value="SOLUBLE LYTIC MUREIN TRANSGLYCOSYLASE-RELATED"/>
    <property type="match status" value="1"/>
</dbReference>
<dbReference type="OrthoDB" id="9815002at2"/>
<evidence type="ECO:0000259" key="4">
    <source>
        <dbReference type="Pfam" id="PF01464"/>
    </source>
</evidence>
<evidence type="ECO:0000256" key="2">
    <source>
        <dbReference type="ARBA" id="ARBA00009387"/>
    </source>
</evidence>
<dbReference type="STRING" id="1399147.P618_200206"/>
<evidence type="ECO:0000313" key="5">
    <source>
        <dbReference type="EMBL" id="ETZ07605.1"/>
    </source>
</evidence>
<dbReference type="AlphaFoldDB" id="W6THZ5"/>
<dbReference type="InterPro" id="IPR008258">
    <property type="entry name" value="Transglycosylase_SLT_dom_1"/>
</dbReference>
<dbReference type="eggNOG" id="COG0741">
    <property type="taxonomic scope" value="Bacteria"/>
</dbReference>
<name>W6THZ5_HOLOB</name>
<accession>W6THZ5</accession>
<sequence>MMLEILKMPLLLIIFFSFFSVYAKNQSSFIPDTAPFLFEKTQAQLEKQKEIKFVLENRNAEKILKFFSHTSPQTTQGWIRYGEILLQNKNMRFLYSNDLKKFWIENIIPQKFITSFLRVWTEKLSVTDHEHKLIYLLSNHSPQNPLLEHARTLINILKQYFHDYHELKIATGLLSLDPQYVSLLHNRSHRAYFIPILRRSYVRFLLRKDQLETAYRYWLHWKKDLLSEIYNFNLQTNDAGFVSARALVRDLIQKGNLEEANHHLFLAQAWYKKAAKVIQDTVKQDGVFPIENSWISGWVNVHLKNWKEALKHFNYMMKQAFMDNPRVISSMLKERYYAKAAFWCGICCQKQLDIAKALHYFEEAGNYPFLFYGQMALTRLKRKLTMKFTPHASIGKSRVIEALLNLLKDKEEQKLFVNNVSLVNCLLDDLIDNFSSIQECWTFVKILHKQFPSEAVYLARKLSSHRAKYVFPIAYPRCALPRPFHDPALIWSIALGETCFSPYVVSSKGALGVMQIMPFDVEKYAKKAGLPYDVRRMRELNYGMSLGIEEIKEKLAIHKQNYVLSIASYNVGVKKLKEWHQSLYPAYENDTVLRACLWIERIPYEETRQYVCKILSFYCVYRWMQGRALKYSDMEKLLALPPLNKI</sequence>
<dbReference type="SUPFAM" id="SSF53955">
    <property type="entry name" value="Lysozyme-like"/>
    <property type="match status" value="1"/>
</dbReference>
<dbReference type="PANTHER" id="PTHR37423:SF2">
    <property type="entry name" value="MEMBRANE-BOUND LYTIC MUREIN TRANSGLYCOSYLASE C"/>
    <property type="match status" value="1"/>
</dbReference>
<organism evidence="5 6">
    <name type="scientific">Holospora obtusa F1</name>
    <dbReference type="NCBI Taxonomy" id="1399147"/>
    <lineage>
        <taxon>Bacteria</taxon>
        <taxon>Pseudomonadati</taxon>
        <taxon>Pseudomonadota</taxon>
        <taxon>Alphaproteobacteria</taxon>
        <taxon>Holosporales</taxon>
        <taxon>Holosporaceae</taxon>
        <taxon>Holospora</taxon>
    </lineage>
</organism>
<reference evidence="5 6" key="1">
    <citation type="journal article" date="2014" name="FEMS Microbiol. Lett.">
        <title>Draft genome sequences of three Holospora species (Holospora obtusa, Holospora undulata, and Holospora elegans), endonuclear symbiotic bacteria of the ciliate Paramecium caudatum.</title>
        <authorList>
            <person name="Dohra H."/>
            <person name="Tanaka K."/>
            <person name="Suzuki T."/>
            <person name="Fujishima M."/>
            <person name="Suzuki H."/>
        </authorList>
    </citation>
    <scope>NUCLEOTIDE SEQUENCE [LARGE SCALE GENOMIC DNA]</scope>
    <source>
        <strain evidence="5 6">F1</strain>
    </source>
</reference>
<proteinExistence type="inferred from homology"/>
<dbReference type="EMBL" id="AWTR02000025">
    <property type="protein sequence ID" value="ETZ07605.1"/>
    <property type="molecule type" value="Genomic_DNA"/>
</dbReference>
<feature type="domain" description="Transglycosylase SLT" evidence="4">
    <location>
        <begin position="485"/>
        <end position="582"/>
    </location>
</feature>
<dbReference type="Proteomes" id="UP000019112">
    <property type="component" value="Unassembled WGS sequence"/>
</dbReference>
<evidence type="ECO:0000313" key="6">
    <source>
        <dbReference type="Proteomes" id="UP000019112"/>
    </source>
</evidence>
<gene>
    <name evidence="5" type="ORF">P618_200206</name>
</gene>
<dbReference type="GO" id="GO:0004553">
    <property type="term" value="F:hydrolase activity, hydrolyzing O-glycosyl compounds"/>
    <property type="evidence" value="ECO:0007669"/>
    <property type="project" value="InterPro"/>
</dbReference>
<dbReference type="SUPFAM" id="SSF48435">
    <property type="entry name" value="Bacterial muramidases"/>
    <property type="match status" value="1"/>
</dbReference>
<dbReference type="CDD" id="cd13401">
    <property type="entry name" value="Slt70-like"/>
    <property type="match status" value="1"/>
</dbReference>
<evidence type="ECO:0000256" key="3">
    <source>
        <dbReference type="ARBA" id="ARBA00022729"/>
    </source>
</evidence>
<comment type="similarity">
    <text evidence="1">Belongs to the transglycosylase Slt family.</text>
</comment>
<dbReference type="InterPro" id="IPR023346">
    <property type="entry name" value="Lysozyme-like_dom_sf"/>
</dbReference>
<dbReference type="GO" id="GO:0042597">
    <property type="term" value="C:periplasmic space"/>
    <property type="evidence" value="ECO:0007669"/>
    <property type="project" value="InterPro"/>
</dbReference>
<keyword evidence="3" id="KW-0732">Signal</keyword>
<comment type="caution">
    <text evidence="5">The sequence shown here is derived from an EMBL/GenBank/DDBJ whole genome shotgun (WGS) entry which is preliminary data.</text>
</comment>
<comment type="similarity">
    <text evidence="2">Belongs to the virb1 family.</text>
</comment>
<dbReference type="InterPro" id="IPR008939">
    <property type="entry name" value="Lytic_TGlycosylase_superhlx_U"/>
</dbReference>
<evidence type="ECO:0000256" key="1">
    <source>
        <dbReference type="ARBA" id="ARBA00007734"/>
    </source>
</evidence>
<dbReference type="Pfam" id="PF01464">
    <property type="entry name" value="SLT"/>
    <property type="match status" value="1"/>
</dbReference>
<dbReference type="Gene3D" id="1.10.530.10">
    <property type="match status" value="1"/>
</dbReference>
<protein>
    <submittedName>
        <fullName evidence="5">Soluble lytic murein transglycosylase</fullName>
    </submittedName>
</protein>
<keyword evidence="6" id="KW-1185">Reference proteome</keyword>